<dbReference type="EMBL" id="CU459003">
    <property type="protein sequence ID" value="CAM76981.1"/>
    <property type="molecule type" value="Genomic_DNA"/>
</dbReference>
<evidence type="ECO:0000313" key="2">
    <source>
        <dbReference type="EMBL" id="CAM76981.1"/>
    </source>
</evidence>
<proteinExistence type="predicted"/>
<dbReference type="Pfam" id="PF11162">
    <property type="entry name" value="DUF2946"/>
    <property type="match status" value="1"/>
</dbReference>
<sequence>MSKTIRQRPYDLSTRSRCGDLRRLVVSLLGLFILTFNVVGAGAVSARANDAGNAPFAQALLDDRIVICTAVGIVVMDRDGNIIDTGSAGAHDNFCVFCLPLMHGGAKAPSALAAILPLEPIFTGAFSLQAPPAVKPARLVGAAAPRAPPLA</sequence>
<keyword evidence="1" id="KW-0472">Membrane</keyword>
<protein>
    <submittedName>
        <fullName evidence="2">Secreted protein</fullName>
    </submittedName>
</protein>
<evidence type="ECO:0000256" key="1">
    <source>
        <dbReference type="SAM" id="Phobius"/>
    </source>
</evidence>
<name>A4U274_9PROT</name>
<feature type="transmembrane region" description="Helical" evidence="1">
    <location>
        <begin position="21"/>
        <end position="44"/>
    </location>
</feature>
<accession>A4U274</accession>
<dbReference type="AlphaFoldDB" id="A4U274"/>
<keyword evidence="1" id="KW-0812">Transmembrane</keyword>
<organism evidence="2">
    <name type="scientific">Magnetospirillum gryphiswaldense</name>
    <dbReference type="NCBI Taxonomy" id="55518"/>
    <lineage>
        <taxon>Bacteria</taxon>
        <taxon>Pseudomonadati</taxon>
        <taxon>Pseudomonadota</taxon>
        <taxon>Alphaproteobacteria</taxon>
        <taxon>Rhodospirillales</taxon>
        <taxon>Rhodospirillaceae</taxon>
        <taxon>Magnetospirillum</taxon>
    </lineage>
</organism>
<gene>
    <name evidence="2" type="ORF">MGR_0700</name>
</gene>
<reference evidence="2" key="1">
    <citation type="journal article" date="2007" name="J. Bacteriol.">
        <title>Comparative genome analysis of four magnetotactic bacteria reveals a complex set of group-specific genes implicated in magnetosome biomineralization and function.</title>
        <authorList>
            <person name="Richter M."/>
            <person name="Kube M."/>
            <person name="Bazylinski D.A."/>
            <person name="Lombardot T."/>
            <person name="Gloeckner F.O."/>
            <person name="Reinhardt R."/>
            <person name="Schueler D."/>
        </authorList>
    </citation>
    <scope>NUCLEOTIDE SEQUENCE</scope>
    <source>
        <strain evidence="2">MSR-1</strain>
    </source>
</reference>
<dbReference type="InterPro" id="IPR021333">
    <property type="entry name" value="DUF2946"/>
</dbReference>
<dbReference type="RefSeq" id="WP_106002654.1">
    <property type="nucleotide sequence ID" value="NZ_CP027527.1"/>
</dbReference>
<keyword evidence="1" id="KW-1133">Transmembrane helix</keyword>